<comment type="function">
    <text evidence="11">RNA-binding protein involved in post-transcriptional regulation through transcript degradation.</text>
</comment>
<sequence length="477" mass="52277">MLRQYYTEFEALGYDQWLADISYYEATLGDMATASLDQNFKEELGAIEQWFRVLNDAERTSALYSLLGQATQVQIRFLIMVLQQKANQDPLSDILSPANFNKDVMSQQSMQGIPRAMPSPSFYRPAHSSNIDHAAIQQMFPDAAAALANQRAELNRKKNGQSIVGVPASGTIQTTLSLPPKEDGARTPWTPSFRKNLDSPARPKSAEPQNSNNARVASSGTPLRNSRTDLSATSAPYSPFGETGGGSWASMTNTPATAMFPPITSSMERMSLADDSRNLSANTGFGGNISGPEQDLRNLRKPIRSVSEAGHANALPIAPVMMYDENGQLMSLQAAQHLSSPITSRHMQPLLSTPTQMGAWHLINPTSNGFVFPSSSPAMSMEGYGSDHSNVRRRTPQPKPAENPADLRLLNDIPAWLRQLRLHKYTDELKSTKWQDLVRLDDAGLEAKGISAQGARRKLLKAFEVVNQAMTTGQLQA</sequence>
<organism evidence="15 16">
    <name type="scientific">Taphrina deformans (strain PYCC 5710 / ATCC 11124 / CBS 356.35 / IMI 108563 / JCM 9778 / NBRC 8474)</name>
    <name type="common">Peach leaf curl fungus</name>
    <name type="synonym">Lalaria deformans</name>
    <dbReference type="NCBI Taxonomy" id="1097556"/>
    <lineage>
        <taxon>Eukaryota</taxon>
        <taxon>Fungi</taxon>
        <taxon>Dikarya</taxon>
        <taxon>Ascomycota</taxon>
        <taxon>Taphrinomycotina</taxon>
        <taxon>Taphrinomycetes</taxon>
        <taxon>Taphrinales</taxon>
        <taxon>Taphrinaceae</taxon>
        <taxon>Taphrina</taxon>
    </lineage>
</organism>
<dbReference type="PANTHER" id="PTHR12515">
    <property type="entry name" value="STERILE ALPHA MOTIF DOMAIN CONTAINING PROTEIN 4-RELATED"/>
    <property type="match status" value="1"/>
</dbReference>
<evidence type="ECO:0000256" key="1">
    <source>
        <dbReference type="ARBA" id="ARBA00004201"/>
    </source>
</evidence>
<comment type="subcellular location">
    <subcellularLocation>
        <location evidence="1">Cytoplasm</location>
        <location evidence="1">P-body</location>
    </subcellularLocation>
    <subcellularLocation>
        <location evidence="2">Cytoplasm</location>
        <location evidence="2">Cytosol</location>
    </subcellularLocation>
</comment>
<dbReference type="AlphaFoldDB" id="R4XK54"/>
<evidence type="ECO:0000256" key="7">
    <source>
        <dbReference type="ARBA" id="ARBA00022884"/>
    </source>
</evidence>
<proteinExistence type="inferred from homology"/>
<keyword evidence="5" id="KW-0963">Cytoplasm</keyword>
<feature type="region of interest" description="Disordered" evidence="13">
    <location>
        <begin position="381"/>
        <end position="405"/>
    </location>
</feature>
<feature type="compositionally biased region" description="Polar residues" evidence="13">
    <location>
        <begin position="207"/>
        <end position="236"/>
    </location>
</feature>
<comment type="subunit">
    <text evidence="9">Monomer. Binds to RNA.</text>
</comment>
<evidence type="ECO:0000256" key="2">
    <source>
        <dbReference type="ARBA" id="ARBA00004514"/>
    </source>
</evidence>
<evidence type="ECO:0000256" key="3">
    <source>
        <dbReference type="ARBA" id="ARBA00007325"/>
    </source>
</evidence>
<feature type="domain" description="SAM" evidence="14">
    <location>
        <begin position="405"/>
        <end position="469"/>
    </location>
</feature>
<evidence type="ECO:0000256" key="10">
    <source>
        <dbReference type="ARBA" id="ARBA00024136"/>
    </source>
</evidence>
<dbReference type="GO" id="GO:0015031">
    <property type="term" value="P:protein transport"/>
    <property type="evidence" value="ECO:0007669"/>
    <property type="project" value="UniProtKB-KW"/>
</dbReference>
<dbReference type="Gene3D" id="1.10.150.50">
    <property type="entry name" value="Transcription Factor, Ets-1"/>
    <property type="match status" value="1"/>
</dbReference>
<dbReference type="STRING" id="1097556.R4XK54"/>
<evidence type="ECO:0000256" key="13">
    <source>
        <dbReference type="SAM" id="MobiDB-lite"/>
    </source>
</evidence>
<dbReference type="eggNOG" id="KOG3791">
    <property type="taxonomic scope" value="Eukaryota"/>
</dbReference>
<dbReference type="InterPro" id="IPR013761">
    <property type="entry name" value="SAM/pointed_sf"/>
</dbReference>
<evidence type="ECO:0000256" key="9">
    <source>
        <dbReference type="ARBA" id="ARBA00024046"/>
    </source>
</evidence>
<dbReference type="GO" id="GO:0000289">
    <property type="term" value="P:nuclear-transcribed mRNA poly(A) tail shortening"/>
    <property type="evidence" value="ECO:0007669"/>
    <property type="project" value="TreeGrafter"/>
</dbReference>
<comment type="caution">
    <text evidence="15">The sequence shown here is derived from an EMBL/GenBank/DDBJ whole genome shotgun (WGS) entry which is preliminary data.</text>
</comment>
<keyword evidence="7" id="KW-0694">RNA-binding</keyword>
<dbReference type="Proteomes" id="UP000013776">
    <property type="component" value="Unassembled WGS sequence"/>
</dbReference>
<accession>R4XK54</accession>
<reference evidence="15 16" key="1">
    <citation type="journal article" date="2013" name="MBio">
        <title>Genome sequencing of the plant pathogen Taphrina deformans, the causal agent of peach leaf curl.</title>
        <authorList>
            <person name="Cisse O.H."/>
            <person name="Almeida J.M.G.C.F."/>
            <person name="Fonseca A."/>
            <person name="Kumar A.A."/>
            <person name="Salojaervi J."/>
            <person name="Overmyer K."/>
            <person name="Hauser P.M."/>
            <person name="Pagni M."/>
        </authorList>
    </citation>
    <scope>NUCLEOTIDE SEQUENCE [LARGE SCALE GENOMIC DNA]</scope>
    <source>
        <strain evidence="16">PYCC 5710 / ATCC 11124 / CBS 356.35 / IMI 108563 / JCM 9778 / NBRC 8474</strain>
    </source>
</reference>
<evidence type="ECO:0000256" key="11">
    <source>
        <dbReference type="ARBA" id="ARBA00054767"/>
    </source>
</evidence>
<feature type="region of interest" description="Disordered" evidence="13">
    <location>
        <begin position="158"/>
        <end position="248"/>
    </location>
</feature>
<dbReference type="FunFam" id="1.10.150.50:FF:000033">
    <property type="entry name" value="Protein vts1, variant"/>
    <property type="match status" value="1"/>
</dbReference>
<dbReference type="SMART" id="SM00454">
    <property type="entry name" value="SAM"/>
    <property type="match status" value="1"/>
</dbReference>
<evidence type="ECO:0000256" key="4">
    <source>
        <dbReference type="ARBA" id="ARBA00022448"/>
    </source>
</evidence>
<evidence type="ECO:0000313" key="15">
    <source>
        <dbReference type="EMBL" id="CCG83698.1"/>
    </source>
</evidence>
<dbReference type="CDD" id="cd09556">
    <property type="entry name" value="SAM_VTS1_fungal"/>
    <property type="match status" value="1"/>
</dbReference>
<name>R4XK54_TAPDE</name>
<evidence type="ECO:0000256" key="6">
    <source>
        <dbReference type="ARBA" id="ARBA00022741"/>
    </source>
</evidence>
<gene>
    <name evidence="15" type="ORF">TAPDE_003899</name>
</gene>
<protein>
    <recommendedName>
        <fullName evidence="10">RNA-binding protein VTS1</fullName>
    </recommendedName>
    <alternativeName>
        <fullName evidence="12">RNA-binding protein vts1</fullName>
    </alternativeName>
</protein>
<evidence type="ECO:0000256" key="8">
    <source>
        <dbReference type="ARBA" id="ARBA00022927"/>
    </source>
</evidence>
<dbReference type="Pfam" id="PF07647">
    <property type="entry name" value="SAM_2"/>
    <property type="match status" value="1"/>
</dbReference>
<keyword evidence="4" id="KW-0813">Transport</keyword>
<dbReference type="InterPro" id="IPR050897">
    <property type="entry name" value="SMAUG/VTS1_RNA-bind"/>
</dbReference>
<dbReference type="GO" id="GO:0000166">
    <property type="term" value="F:nucleotide binding"/>
    <property type="evidence" value="ECO:0007669"/>
    <property type="project" value="UniProtKB-KW"/>
</dbReference>
<dbReference type="InterPro" id="IPR057327">
    <property type="entry name" value="Vts1_dom"/>
</dbReference>
<dbReference type="InterPro" id="IPR001660">
    <property type="entry name" value="SAM"/>
</dbReference>
<dbReference type="GO" id="GO:0003729">
    <property type="term" value="F:mRNA binding"/>
    <property type="evidence" value="ECO:0007669"/>
    <property type="project" value="InterPro"/>
</dbReference>
<comment type="similarity">
    <text evidence="3">Belongs to the VTS1 family.</text>
</comment>
<dbReference type="InterPro" id="IPR037635">
    <property type="entry name" value="VTS1_SAM"/>
</dbReference>
<dbReference type="GO" id="GO:0000932">
    <property type="term" value="C:P-body"/>
    <property type="evidence" value="ECO:0007669"/>
    <property type="project" value="UniProtKB-SubCell"/>
</dbReference>
<dbReference type="SUPFAM" id="SSF47769">
    <property type="entry name" value="SAM/Pointed domain"/>
    <property type="match status" value="1"/>
</dbReference>
<evidence type="ECO:0000256" key="12">
    <source>
        <dbReference type="ARBA" id="ARBA00073291"/>
    </source>
</evidence>
<evidence type="ECO:0000259" key="14">
    <source>
        <dbReference type="SMART" id="SM00454"/>
    </source>
</evidence>
<dbReference type="PANTHER" id="PTHR12515:SF5">
    <property type="entry name" value="PROTEIN SMAUG"/>
    <property type="match status" value="1"/>
</dbReference>
<dbReference type="OrthoDB" id="2155283at2759"/>
<evidence type="ECO:0000313" key="16">
    <source>
        <dbReference type="Proteomes" id="UP000013776"/>
    </source>
</evidence>
<keyword evidence="16" id="KW-1185">Reference proteome</keyword>
<dbReference type="EMBL" id="CAHR02000170">
    <property type="protein sequence ID" value="CCG83698.1"/>
    <property type="molecule type" value="Genomic_DNA"/>
</dbReference>
<dbReference type="Pfam" id="PF25479">
    <property type="entry name" value="Vts1"/>
    <property type="match status" value="1"/>
</dbReference>
<keyword evidence="8" id="KW-0653">Protein transport</keyword>
<evidence type="ECO:0000256" key="5">
    <source>
        <dbReference type="ARBA" id="ARBA00022490"/>
    </source>
</evidence>
<dbReference type="VEuPathDB" id="FungiDB:TAPDE_003899"/>
<keyword evidence="6" id="KW-0547">Nucleotide-binding</keyword>
<dbReference type="GO" id="GO:0005829">
    <property type="term" value="C:cytosol"/>
    <property type="evidence" value="ECO:0007669"/>
    <property type="project" value="UniProtKB-SubCell"/>
</dbReference>